<dbReference type="OMA" id="MHNLGPR"/>
<dbReference type="PIRSF" id="PIRSF016557">
    <property type="entry name" value="Caps_synth_CpsB"/>
    <property type="match status" value="1"/>
</dbReference>
<dbReference type="GO" id="GO:0030145">
    <property type="term" value="F:manganese ion binding"/>
    <property type="evidence" value="ECO:0007669"/>
    <property type="project" value="UniProtKB-UniRule"/>
</dbReference>
<dbReference type="PANTHER" id="PTHR39181">
    <property type="entry name" value="TYROSINE-PROTEIN PHOSPHATASE YWQE"/>
    <property type="match status" value="1"/>
</dbReference>
<dbReference type="EMBL" id="LRQI01000092">
    <property type="protein sequence ID" value="KXA36340.1"/>
    <property type="molecule type" value="Genomic_DNA"/>
</dbReference>
<dbReference type="EMBL" id="SCHB01000001">
    <property type="protein sequence ID" value="TBW73705.1"/>
    <property type="molecule type" value="Genomic_DNA"/>
</dbReference>
<evidence type="ECO:0000313" key="9">
    <source>
        <dbReference type="Proteomes" id="UP000070063"/>
    </source>
</evidence>
<keyword evidence="11" id="KW-1185">Reference proteome</keyword>
<dbReference type="PANTHER" id="PTHR39181:SF1">
    <property type="entry name" value="TYROSINE-PROTEIN PHOSPHATASE YWQE"/>
    <property type="match status" value="1"/>
</dbReference>
<organism evidence="8 10">
    <name type="scientific">Staphylococcus lugdunensis</name>
    <dbReference type="NCBI Taxonomy" id="28035"/>
    <lineage>
        <taxon>Bacteria</taxon>
        <taxon>Bacillati</taxon>
        <taxon>Bacillota</taxon>
        <taxon>Bacilli</taxon>
        <taxon>Bacillales</taxon>
        <taxon>Staphylococcaceae</taxon>
        <taxon>Staphylococcus</taxon>
    </lineage>
</organism>
<evidence type="ECO:0000256" key="3">
    <source>
        <dbReference type="ARBA" id="ARBA00022912"/>
    </source>
</evidence>
<evidence type="ECO:0000313" key="11">
    <source>
        <dbReference type="Proteomes" id="UP000325462"/>
    </source>
</evidence>
<sequence length="255" mass="29039">MIDIHNHILINVDDGPKTKEDAITLLTQAKNEGVTEIVATPHHLSPQYDNSYSQVKESLEQLLDMDEVKDLGIKLYPGQEIRITDQILSLLQKGDAIGLNNSNYLLIELPSNSVPHYTKRLFFDLQSNGYIPIIAHPERNKVITQDLDVLYELINSGAFSQLTSASLMGKLGKKVQKLSIQMIENNLSHFIASDAHHVTQRPFIMNSLFSNKNLQKYEENIKNFMNNAKSVIKNENIVKKQPLQEYKHKKLFGLF</sequence>
<dbReference type="Pfam" id="PF19567">
    <property type="entry name" value="CpsB_CapC"/>
    <property type="match status" value="1"/>
</dbReference>
<evidence type="ECO:0000256" key="1">
    <source>
        <dbReference type="ARBA" id="ARBA00005750"/>
    </source>
</evidence>
<reference evidence="7 11" key="3">
    <citation type="submission" date="2019-07" db="EMBL/GenBank/DDBJ databases">
        <title>Comparative genome analysis of staphylococcus lugdunensis shows clonal complex-dependent diversity of the putative virulence factor, ess/type vii locus.</title>
        <authorList>
            <person name="Lebeurre J."/>
            <person name="Dahyot S."/>
            <person name="Diene S."/>
            <person name="Paulay A."/>
            <person name="Aubourg M."/>
            <person name="Argemi X."/>
            <person name="Giard J.-C."/>
            <person name="Tournier I."/>
            <person name="Francois P."/>
            <person name="Pestel-Caron M."/>
        </authorList>
    </citation>
    <scope>NUCLEOTIDE SEQUENCE [LARGE SCALE GENOMIC DNA]</scope>
    <source>
        <strain evidence="7 11">SL13</strain>
    </source>
</reference>
<accession>A0A133Q0E2</accession>
<reference evidence="8 10" key="2">
    <citation type="journal article" date="2019" name="Sci. Transl. Med.">
        <title>Quorum sensing between bacterial species on the skin protects against epidermal injury in atopic dermatitis.</title>
        <authorList>
            <person name="Williams M.R."/>
        </authorList>
    </citation>
    <scope>NUCLEOTIDE SEQUENCE [LARGE SCALE GENOMIC DNA]</scope>
    <source>
        <strain evidence="8 10">E7</strain>
    </source>
</reference>
<evidence type="ECO:0000313" key="10">
    <source>
        <dbReference type="Proteomes" id="UP000293637"/>
    </source>
</evidence>
<evidence type="ECO:0000256" key="5">
    <source>
        <dbReference type="PIRNR" id="PIRNR016557"/>
    </source>
</evidence>
<evidence type="ECO:0000313" key="8">
    <source>
        <dbReference type="EMBL" id="TBW73705.1"/>
    </source>
</evidence>
<evidence type="ECO:0000313" key="6">
    <source>
        <dbReference type="EMBL" id="KXA36340.1"/>
    </source>
</evidence>
<dbReference type="EMBL" id="CP041722">
    <property type="protein sequence ID" value="QEX37759.1"/>
    <property type="molecule type" value="Genomic_DNA"/>
</dbReference>
<dbReference type="RefSeq" id="WP_002460634.1">
    <property type="nucleotide sequence ID" value="NZ_AP021848.1"/>
</dbReference>
<keyword evidence="3 5" id="KW-0904">Protein phosphatase</keyword>
<dbReference type="Proteomes" id="UP000070063">
    <property type="component" value="Unassembled WGS sequence"/>
</dbReference>
<protein>
    <recommendedName>
        <fullName evidence="5">Tyrosine-protein phosphatase</fullName>
        <ecNumber evidence="5">3.1.3.48</ecNumber>
    </recommendedName>
</protein>
<proteinExistence type="inferred from homology"/>
<dbReference type="SUPFAM" id="SSF89550">
    <property type="entry name" value="PHP domain-like"/>
    <property type="match status" value="1"/>
</dbReference>
<comment type="catalytic activity">
    <reaction evidence="4 5">
        <text>O-phospho-L-tyrosyl-[protein] + H2O = L-tyrosyl-[protein] + phosphate</text>
        <dbReference type="Rhea" id="RHEA:10684"/>
        <dbReference type="Rhea" id="RHEA-COMP:10136"/>
        <dbReference type="Rhea" id="RHEA-COMP:20101"/>
        <dbReference type="ChEBI" id="CHEBI:15377"/>
        <dbReference type="ChEBI" id="CHEBI:43474"/>
        <dbReference type="ChEBI" id="CHEBI:46858"/>
        <dbReference type="ChEBI" id="CHEBI:61978"/>
        <dbReference type="EC" id="3.1.3.48"/>
    </reaction>
</comment>
<reference evidence="6 9" key="1">
    <citation type="submission" date="2016-01" db="EMBL/GenBank/DDBJ databases">
        <authorList>
            <person name="Mitreva M."/>
            <person name="Pepin K.H."/>
            <person name="Mihindukulasuriya K.A."/>
            <person name="Fulton R."/>
            <person name="Fronick C."/>
            <person name="O'Laughlin M."/>
            <person name="Miner T."/>
            <person name="Herter B."/>
            <person name="Rosa B.A."/>
            <person name="Cordes M."/>
            <person name="Tomlinson C."/>
            <person name="Wollam A."/>
            <person name="Palsikar V.B."/>
            <person name="Mardis E.R."/>
            <person name="Wilson R.K."/>
        </authorList>
    </citation>
    <scope>NUCLEOTIDE SEQUENCE [LARGE SCALE GENOMIC DNA]</scope>
    <source>
        <strain evidence="6 9">MJR7738</strain>
    </source>
</reference>
<evidence type="ECO:0000313" key="7">
    <source>
        <dbReference type="EMBL" id="QEX37759.1"/>
    </source>
</evidence>
<dbReference type="eggNOG" id="COG4464">
    <property type="taxonomic scope" value="Bacteria"/>
</dbReference>
<dbReference type="AlphaFoldDB" id="A0A133Q0E2"/>
<name>A0A133Q0E2_STALU</name>
<keyword evidence="2 5" id="KW-0378">Hydrolase</keyword>
<dbReference type="Proteomes" id="UP000325462">
    <property type="component" value="Chromosome"/>
</dbReference>
<evidence type="ECO:0000256" key="4">
    <source>
        <dbReference type="ARBA" id="ARBA00051722"/>
    </source>
</evidence>
<gene>
    <name evidence="8" type="ORF">EQ812_02550</name>
    <name evidence="7" type="ORF">FO454_02040</name>
    <name evidence="6" type="ORF">HMPREF3225_02315</name>
</gene>
<dbReference type="Proteomes" id="UP000293637">
    <property type="component" value="Unassembled WGS sequence"/>
</dbReference>
<comment type="similarity">
    <text evidence="1 5">Belongs to the metallo-dependent hydrolases superfamily. CpsB/CapC family.</text>
</comment>
<dbReference type="GO" id="GO:0004725">
    <property type="term" value="F:protein tyrosine phosphatase activity"/>
    <property type="evidence" value="ECO:0007669"/>
    <property type="project" value="UniProtKB-UniRule"/>
</dbReference>
<dbReference type="InterPro" id="IPR016195">
    <property type="entry name" value="Pol/histidinol_Pase-like"/>
</dbReference>
<dbReference type="Gene3D" id="3.20.20.140">
    <property type="entry name" value="Metal-dependent hydrolases"/>
    <property type="match status" value="1"/>
</dbReference>
<dbReference type="EC" id="3.1.3.48" evidence="5"/>
<dbReference type="GeneID" id="58091047"/>
<evidence type="ECO:0000256" key="2">
    <source>
        <dbReference type="ARBA" id="ARBA00022801"/>
    </source>
</evidence>
<dbReference type="InterPro" id="IPR016667">
    <property type="entry name" value="Caps_polysacc_synth_CpsB/CapC"/>
</dbReference>